<reference evidence="4" key="1">
    <citation type="submission" date="2019-07" db="EMBL/GenBank/DDBJ databases">
        <authorList>
            <person name="Dittberner H."/>
        </authorList>
    </citation>
    <scope>NUCLEOTIDE SEQUENCE [LARGE SCALE GENOMIC DNA]</scope>
</reference>
<feature type="compositionally biased region" description="Pro residues" evidence="1">
    <location>
        <begin position="124"/>
        <end position="137"/>
    </location>
</feature>
<dbReference type="Gene3D" id="1.10.20.70">
    <property type="entry name" value="Transcription termination and cleavage factor, C-terminal domain"/>
    <property type="match status" value="1"/>
</dbReference>
<organism evidence="4 5">
    <name type="scientific">Arabis nemorensis</name>
    <dbReference type="NCBI Taxonomy" id="586526"/>
    <lineage>
        <taxon>Eukaryota</taxon>
        <taxon>Viridiplantae</taxon>
        <taxon>Streptophyta</taxon>
        <taxon>Embryophyta</taxon>
        <taxon>Tracheophyta</taxon>
        <taxon>Spermatophyta</taxon>
        <taxon>Magnoliopsida</taxon>
        <taxon>eudicotyledons</taxon>
        <taxon>Gunneridae</taxon>
        <taxon>Pentapetalae</taxon>
        <taxon>rosids</taxon>
        <taxon>malvids</taxon>
        <taxon>Brassicales</taxon>
        <taxon>Brassicaceae</taxon>
        <taxon>Arabideae</taxon>
        <taxon>Arabis</taxon>
    </lineage>
</organism>
<evidence type="ECO:0000259" key="2">
    <source>
        <dbReference type="Pfam" id="PF14304"/>
    </source>
</evidence>
<feature type="compositionally biased region" description="Polar residues" evidence="1">
    <location>
        <begin position="198"/>
        <end position="208"/>
    </location>
</feature>
<feature type="compositionally biased region" description="Polar residues" evidence="1">
    <location>
        <begin position="161"/>
        <end position="175"/>
    </location>
</feature>
<evidence type="ECO:0000313" key="5">
    <source>
        <dbReference type="Proteomes" id="UP000489600"/>
    </source>
</evidence>
<dbReference type="EMBL" id="CABITT030000002">
    <property type="protein sequence ID" value="VVA95201.1"/>
    <property type="molecule type" value="Genomic_DNA"/>
</dbReference>
<feature type="domain" description="Cleavage stimulation factor subunit 2 hinge" evidence="3">
    <location>
        <begin position="15"/>
        <end position="71"/>
    </location>
</feature>
<feature type="region of interest" description="Disordered" evidence="1">
    <location>
        <begin position="328"/>
        <end position="357"/>
    </location>
</feature>
<sequence>MSGKQIGGDGCLPANLAGMTKSQLYDIMSQMKALIDQNHQQAREILIRNPLLTKALFQAQIMLGMVQPPQVIPKVEPQVVQQPQQSIPPKPNVQAYMSSVQGGGGLQEPAATMQPQAPIRKHPTPQPMPILPPPPPVSAINNAPSKPRFSHPQRQGHLNPAVTSLSHPQSSQVQTAPPPVSLHQTSQQPPFHHLDIPASSTQVQQQPMHSGGGPHMAQQQPRPYHHQYGPSQTGPSPGFQHHSAPPQHLSQPMFHPSNRPPASGGPQFTQGQPPYQIINNLNGNCALFQGGGQFRGDYTNNQLGGPMAADRGGPSWMAGQSESSNITHLPGLGPVPPPSQVGPGGGPPARPAPISAEMEKALLQQVMSLTQEQINLLPPEQRNQVFQLQQILRQ</sequence>
<name>A0A565B0L9_9BRAS</name>
<evidence type="ECO:0000256" key="1">
    <source>
        <dbReference type="SAM" id="MobiDB-lite"/>
    </source>
</evidence>
<dbReference type="AlphaFoldDB" id="A0A565B0L9"/>
<dbReference type="Pfam" id="PF14327">
    <property type="entry name" value="CSTF2_hinge"/>
    <property type="match status" value="1"/>
</dbReference>
<dbReference type="PANTHER" id="PTHR47866">
    <property type="entry name" value="HYDROXYPROLINE-RICH GLYCOPROTEIN FAMILY PROTEIN"/>
    <property type="match status" value="1"/>
</dbReference>
<dbReference type="InterPro" id="IPR026896">
    <property type="entry name" value="CSTF_C"/>
</dbReference>
<dbReference type="OrthoDB" id="272703at2759"/>
<evidence type="ECO:0000313" key="4">
    <source>
        <dbReference type="EMBL" id="VVA95201.1"/>
    </source>
</evidence>
<dbReference type="PANTHER" id="PTHR47866:SF2">
    <property type="entry name" value="HYDROXYPROLINE-RICH GLYCOPROTEIN FAMILY PROTEIN"/>
    <property type="match status" value="1"/>
</dbReference>
<feature type="region of interest" description="Disordered" evidence="1">
    <location>
        <begin position="100"/>
        <end position="274"/>
    </location>
</feature>
<dbReference type="Pfam" id="PF14304">
    <property type="entry name" value="CSTF_C"/>
    <property type="match status" value="1"/>
</dbReference>
<dbReference type="Proteomes" id="UP000489600">
    <property type="component" value="Unassembled WGS sequence"/>
</dbReference>
<feature type="compositionally biased region" description="Pro residues" evidence="1">
    <location>
        <begin position="333"/>
        <end position="351"/>
    </location>
</feature>
<evidence type="ECO:0000259" key="3">
    <source>
        <dbReference type="Pfam" id="PF14327"/>
    </source>
</evidence>
<keyword evidence="5" id="KW-1185">Reference proteome</keyword>
<dbReference type="Gene3D" id="1.25.40.630">
    <property type="match status" value="1"/>
</dbReference>
<dbReference type="GO" id="GO:0031124">
    <property type="term" value="P:mRNA 3'-end processing"/>
    <property type="evidence" value="ECO:0007669"/>
    <property type="project" value="InterPro"/>
</dbReference>
<dbReference type="InterPro" id="IPR025742">
    <property type="entry name" value="CSTF2_hinge"/>
</dbReference>
<protein>
    <recommendedName>
        <fullName evidence="6">Cleavage stimulation factor subunit 2 hinge domain-containing protein</fullName>
    </recommendedName>
</protein>
<dbReference type="InterPro" id="IPR038192">
    <property type="entry name" value="CSTF_C_sf"/>
</dbReference>
<evidence type="ECO:0008006" key="6">
    <source>
        <dbReference type="Google" id="ProtNLM"/>
    </source>
</evidence>
<proteinExistence type="predicted"/>
<accession>A0A565B0L9</accession>
<comment type="caution">
    <text evidence="4">The sequence shown here is derived from an EMBL/GenBank/DDBJ whole genome shotgun (WGS) entry which is preliminary data.</text>
</comment>
<feature type="domain" description="Transcription termination and cleavage factor C-terminal" evidence="2">
    <location>
        <begin position="360"/>
        <end position="394"/>
    </location>
</feature>
<gene>
    <name evidence="4" type="ORF">ANE_LOCUS5646</name>
</gene>